<dbReference type="PROSITE" id="PS50405">
    <property type="entry name" value="GST_CTER"/>
    <property type="match status" value="1"/>
</dbReference>
<dbReference type="Pfam" id="PF02798">
    <property type="entry name" value="GST_N"/>
    <property type="match status" value="1"/>
</dbReference>
<dbReference type="SFLD" id="SFLDS00019">
    <property type="entry name" value="Glutathione_Transferase_(cytos"/>
    <property type="match status" value="1"/>
</dbReference>
<accession>A0A077ZX50</accession>
<dbReference type="InterPro" id="IPR036282">
    <property type="entry name" value="Glutathione-S-Trfase_C_sf"/>
</dbReference>
<dbReference type="OrthoDB" id="418591at2759"/>
<dbReference type="SFLD" id="SFLDG01205">
    <property type="entry name" value="AMPS.1"/>
    <property type="match status" value="1"/>
</dbReference>
<reference evidence="3 4" key="1">
    <citation type="submission" date="2014-06" db="EMBL/GenBank/DDBJ databases">
        <authorList>
            <person name="Swart Estienne"/>
        </authorList>
    </citation>
    <scope>NUCLEOTIDE SEQUENCE [LARGE SCALE GENOMIC DNA]</scope>
    <source>
        <strain evidence="3 4">130c</strain>
    </source>
</reference>
<sequence length="213" mass="24555">MGYKLYYFDIYGRAESIRFLLNHAKAEFEDVRINGEQLAELKAEGKLEFGQVPMLEHDGKHLVQSWSILRYLGKVHGYYPETSEEAWAVDSLVDAVEDHLAKYFRAVFEKDEERKKTLIAEYLAWLPVWVAAIQKRIAANSDPHFAVGNKRTIADFALAVIAFNFINNEASPLHAETSPLTKKEDHPVLTTYLTQLHEELKDYLTSRPQPRPY</sequence>
<dbReference type="Pfam" id="PF14497">
    <property type="entry name" value="GST_C_3"/>
    <property type="match status" value="1"/>
</dbReference>
<dbReference type="InterPro" id="IPR004046">
    <property type="entry name" value="GST_C"/>
</dbReference>
<dbReference type="AlphaFoldDB" id="A0A077ZX50"/>
<evidence type="ECO:0000259" key="2">
    <source>
        <dbReference type="PROSITE" id="PS50405"/>
    </source>
</evidence>
<dbReference type="PANTHER" id="PTHR11571">
    <property type="entry name" value="GLUTATHIONE S-TRANSFERASE"/>
    <property type="match status" value="1"/>
</dbReference>
<dbReference type="PROSITE" id="PS50404">
    <property type="entry name" value="GST_NTER"/>
    <property type="match status" value="1"/>
</dbReference>
<evidence type="ECO:0000313" key="3">
    <source>
        <dbReference type="EMBL" id="CDW74496.1"/>
    </source>
</evidence>
<organism evidence="3 4">
    <name type="scientific">Stylonychia lemnae</name>
    <name type="common">Ciliate</name>
    <dbReference type="NCBI Taxonomy" id="5949"/>
    <lineage>
        <taxon>Eukaryota</taxon>
        <taxon>Sar</taxon>
        <taxon>Alveolata</taxon>
        <taxon>Ciliophora</taxon>
        <taxon>Intramacronucleata</taxon>
        <taxon>Spirotrichea</taxon>
        <taxon>Stichotrichia</taxon>
        <taxon>Sporadotrichida</taxon>
        <taxon>Oxytrichidae</taxon>
        <taxon>Stylonychinae</taxon>
        <taxon>Stylonychia</taxon>
    </lineage>
</organism>
<dbReference type="InterPro" id="IPR010987">
    <property type="entry name" value="Glutathione-S-Trfase_C-like"/>
</dbReference>
<dbReference type="Proteomes" id="UP000039865">
    <property type="component" value="Unassembled WGS sequence"/>
</dbReference>
<dbReference type="InterPro" id="IPR036249">
    <property type="entry name" value="Thioredoxin-like_sf"/>
</dbReference>
<gene>
    <name evidence="3" type="primary">Contig18200.g19342</name>
    <name evidence="3" type="ORF">STYLEM_3476</name>
</gene>
<dbReference type="GO" id="GO:0006749">
    <property type="term" value="P:glutathione metabolic process"/>
    <property type="evidence" value="ECO:0007669"/>
    <property type="project" value="TreeGrafter"/>
</dbReference>
<dbReference type="EMBL" id="CCKQ01003378">
    <property type="protein sequence ID" value="CDW74496.1"/>
    <property type="molecule type" value="Genomic_DNA"/>
</dbReference>
<dbReference type="SUPFAM" id="SSF47616">
    <property type="entry name" value="GST C-terminal domain-like"/>
    <property type="match status" value="1"/>
</dbReference>
<keyword evidence="4" id="KW-1185">Reference proteome</keyword>
<dbReference type="InterPro" id="IPR050213">
    <property type="entry name" value="GST_superfamily"/>
</dbReference>
<dbReference type="InterPro" id="IPR004045">
    <property type="entry name" value="Glutathione_S-Trfase_N"/>
</dbReference>
<protein>
    <submittedName>
        <fullName evidence="3">Glutathione s-pi 1</fullName>
    </submittedName>
</protein>
<dbReference type="SFLD" id="SFLDG00363">
    <property type="entry name" value="AMPS_(cytGST):_Alpha-__Mu-__Pi"/>
    <property type="match status" value="1"/>
</dbReference>
<dbReference type="OMA" id="DIRIEWH"/>
<evidence type="ECO:0000313" key="4">
    <source>
        <dbReference type="Proteomes" id="UP000039865"/>
    </source>
</evidence>
<dbReference type="InterPro" id="IPR040079">
    <property type="entry name" value="Glutathione_S-Trfase"/>
</dbReference>
<evidence type="ECO:0000259" key="1">
    <source>
        <dbReference type="PROSITE" id="PS50404"/>
    </source>
</evidence>
<dbReference type="Gene3D" id="3.40.30.10">
    <property type="entry name" value="Glutaredoxin"/>
    <property type="match status" value="1"/>
</dbReference>
<feature type="domain" description="GST C-terminal" evidence="2">
    <location>
        <begin position="82"/>
        <end position="213"/>
    </location>
</feature>
<name>A0A077ZX50_STYLE</name>
<dbReference type="InParanoid" id="A0A077ZX50"/>
<feature type="domain" description="GST N-terminal" evidence="1">
    <location>
        <begin position="1"/>
        <end position="80"/>
    </location>
</feature>
<dbReference type="CDD" id="cd03039">
    <property type="entry name" value="GST_N_Sigma_like"/>
    <property type="match status" value="1"/>
</dbReference>
<dbReference type="Gene3D" id="1.20.1050.10">
    <property type="match status" value="1"/>
</dbReference>
<dbReference type="GO" id="GO:0004364">
    <property type="term" value="F:glutathione transferase activity"/>
    <property type="evidence" value="ECO:0007669"/>
    <property type="project" value="TreeGrafter"/>
</dbReference>
<dbReference type="SUPFAM" id="SSF52833">
    <property type="entry name" value="Thioredoxin-like"/>
    <property type="match status" value="1"/>
</dbReference>
<proteinExistence type="predicted"/>